<dbReference type="InterPro" id="IPR023214">
    <property type="entry name" value="HAD_sf"/>
</dbReference>
<dbReference type="OrthoDB" id="159409at2"/>
<dbReference type="AlphaFoldDB" id="A0A1I5QXL4"/>
<dbReference type="STRING" id="223786.SAMN05216234_12313"/>
<sequence length="156" mass="16983">MASIQIPNYGQLNIKHIVCDYNGTIAKDGKLAPDIKDIFKLLSENYNVHVITADTFGTVKKELESVDITVKILSSSDHTQEKGEYIKALGSKYCASIGNGNNDVKMLQESAISIAVIGDEGCATSTLMKSDIVCKSITDALLLFIKQKRLIATLRS</sequence>
<evidence type="ECO:0000313" key="1">
    <source>
        <dbReference type="EMBL" id="SFP50985.1"/>
    </source>
</evidence>
<dbReference type="SUPFAM" id="SSF56784">
    <property type="entry name" value="HAD-like"/>
    <property type="match status" value="1"/>
</dbReference>
<reference evidence="1 2" key="1">
    <citation type="submission" date="2016-10" db="EMBL/GenBank/DDBJ databases">
        <authorList>
            <person name="de Groot N.N."/>
        </authorList>
    </citation>
    <scope>NUCLEOTIDE SEQUENCE [LARGE SCALE GENOMIC DNA]</scope>
    <source>
        <strain evidence="1 2">EP1-55-1</strain>
    </source>
</reference>
<dbReference type="Proteomes" id="UP000199227">
    <property type="component" value="Unassembled WGS sequence"/>
</dbReference>
<dbReference type="RefSeq" id="WP_092912755.1">
    <property type="nucleotide sequence ID" value="NZ_FOXB01000023.1"/>
</dbReference>
<keyword evidence="2" id="KW-1185">Reference proteome</keyword>
<gene>
    <name evidence="1" type="ORF">SAMN05216234_12313</name>
</gene>
<protein>
    <submittedName>
        <fullName evidence="1">ATPase, P-type (Transporting), HAD superfamily, subfamily IC</fullName>
    </submittedName>
</protein>
<dbReference type="InterPro" id="IPR036412">
    <property type="entry name" value="HAD-like_sf"/>
</dbReference>
<organism evidence="1 2">
    <name type="scientific">Hydrogenimonas thermophila</name>
    <dbReference type="NCBI Taxonomy" id="223786"/>
    <lineage>
        <taxon>Bacteria</taxon>
        <taxon>Pseudomonadati</taxon>
        <taxon>Campylobacterota</taxon>
        <taxon>Epsilonproteobacteria</taxon>
        <taxon>Campylobacterales</taxon>
        <taxon>Hydrogenimonadaceae</taxon>
        <taxon>Hydrogenimonas</taxon>
    </lineage>
</organism>
<accession>A0A1I5QXL4</accession>
<dbReference type="Gene3D" id="3.40.50.1000">
    <property type="entry name" value="HAD superfamily/HAD-like"/>
    <property type="match status" value="1"/>
</dbReference>
<dbReference type="EMBL" id="FOXB01000023">
    <property type="protein sequence ID" value="SFP50985.1"/>
    <property type="molecule type" value="Genomic_DNA"/>
</dbReference>
<proteinExistence type="predicted"/>
<name>A0A1I5QXL4_9BACT</name>
<evidence type="ECO:0000313" key="2">
    <source>
        <dbReference type="Proteomes" id="UP000199227"/>
    </source>
</evidence>